<keyword evidence="2" id="KW-1185">Reference proteome</keyword>
<dbReference type="AlphaFoldDB" id="A0A942TSG0"/>
<dbReference type="Proteomes" id="UP000682713">
    <property type="component" value="Unassembled WGS sequence"/>
</dbReference>
<organism evidence="1 2">
    <name type="scientific">Lederbergia citrisecunda</name>
    <dbReference type="NCBI Taxonomy" id="2833583"/>
    <lineage>
        <taxon>Bacteria</taxon>
        <taxon>Bacillati</taxon>
        <taxon>Bacillota</taxon>
        <taxon>Bacilli</taxon>
        <taxon>Bacillales</taxon>
        <taxon>Bacillaceae</taxon>
        <taxon>Lederbergia</taxon>
    </lineage>
</organism>
<accession>A0A942TSG0</accession>
<evidence type="ECO:0000313" key="1">
    <source>
        <dbReference type="EMBL" id="MBS4201337.1"/>
    </source>
</evidence>
<protein>
    <submittedName>
        <fullName evidence="1">Uncharacterized protein</fullName>
    </submittedName>
</protein>
<name>A0A942TSG0_9BACI</name>
<sequence>MKNLEEDVFSPLKEEDVFPSKLKSNSKEEDALNLKEEDVDSFKQLVYVVNILPSKD</sequence>
<dbReference type="RefSeq" id="WP_213111824.1">
    <property type="nucleotide sequence ID" value="NZ_JAGYPJ010000001.1"/>
</dbReference>
<reference evidence="1 2" key="1">
    <citation type="submission" date="2021-05" db="EMBL/GenBank/DDBJ databases">
        <title>Novel Bacillus species.</title>
        <authorList>
            <person name="Liu G."/>
        </authorList>
    </citation>
    <scope>NUCLEOTIDE SEQUENCE [LARGE SCALE GENOMIC DNA]</scope>
    <source>
        <strain evidence="1 2">FJAT-49732</strain>
    </source>
</reference>
<dbReference type="EMBL" id="JAGYPJ010000001">
    <property type="protein sequence ID" value="MBS4201337.1"/>
    <property type="molecule type" value="Genomic_DNA"/>
</dbReference>
<evidence type="ECO:0000313" key="2">
    <source>
        <dbReference type="Proteomes" id="UP000682713"/>
    </source>
</evidence>
<gene>
    <name evidence="1" type="ORF">KHA93_17005</name>
</gene>
<proteinExistence type="predicted"/>
<comment type="caution">
    <text evidence="1">The sequence shown here is derived from an EMBL/GenBank/DDBJ whole genome shotgun (WGS) entry which is preliminary data.</text>
</comment>